<evidence type="ECO:0000313" key="1">
    <source>
        <dbReference type="EMBL" id="KAF5845864.1"/>
    </source>
</evidence>
<dbReference type="EMBL" id="WNKQ01000018">
    <property type="protein sequence ID" value="KAF5845864.1"/>
    <property type="molecule type" value="Genomic_DNA"/>
</dbReference>
<dbReference type="AlphaFoldDB" id="A0A8H6DRX8"/>
<gene>
    <name evidence="1" type="ORF">GGP41_009662</name>
</gene>
<evidence type="ECO:0000313" key="2">
    <source>
        <dbReference type="Proteomes" id="UP000624244"/>
    </source>
</evidence>
<proteinExistence type="predicted"/>
<name>A0A8H6DRX8_COCSA</name>
<accession>A0A8H6DRX8</accession>
<organism evidence="1 2">
    <name type="scientific">Cochliobolus sativus</name>
    <name type="common">Common root rot and spot blotch fungus</name>
    <name type="synonym">Bipolaris sorokiniana</name>
    <dbReference type="NCBI Taxonomy" id="45130"/>
    <lineage>
        <taxon>Eukaryota</taxon>
        <taxon>Fungi</taxon>
        <taxon>Dikarya</taxon>
        <taxon>Ascomycota</taxon>
        <taxon>Pezizomycotina</taxon>
        <taxon>Dothideomycetes</taxon>
        <taxon>Pleosporomycetidae</taxon>
        <taxon>Pleosporales</taxon>
        <taxon>Pleosporineae</taxon>
        <taxon>Pleosporaceae</taxon>
        <taxon>Bipolaris</taxon>
    </lineage>
</organism>
<sequence length="65" mass="7354">MWTPNYMIEQFKICGETETQLFDIVAENKTIAEYLWNLLVTKEIGGNCTCEGSISCNATSSIPRF</sequence>
<dbReference type="Proteomes" id="UP000624244">
    <property type="component" value="Unassembled WGS sequence"/>
</dbReference>
<comment type="caution">
    <text evidence="1">The sequence shown here is derived from an EMBL/GenBank/DDBJ whole genome shotgun (WGS) entry which is preliminary data.</text>
</comment>
<reference evidence="1" key="1">
    <citation type="submission" date="2019-11" db="EMBL/GenBank/DDBJ databases">
        <title>Bipolaris sorokiniana Genome sequencing.</title>
        <authorList>
            <person name="Wang H."/>
        </authorList>
    </citation>
    <scope>NUCLEOTIDE SEQUENCE</scope>
</reference>
<protein>
    <submittedName>
        <fullName evidence="1">Uncharacterized protein</fullName>
    </submittedName>
</protein>